<reference evidence="5" key="2">
    <citation type="submission" date="2025-08" db="UniProtKB">
        <authorList>
            <consortium name="Ensembl"/>
        </authorList>
    </citation>
    <scope>IDENTIFICATION</scope>
</reference>
<dbReference type="PROSITE" id="PS50835">
    <property type="entry name" value="IG_LIKE"/>
    <property type="match status" value="1"/>
</dbReference>
<dbReference type="AlphaFoldDB" id="A0A673SZD2"/>
<dbReference type="Ensembl" id="ENSSSUT00005003064.1">
    <property type="protein sequence ID" value="ENSSSUP00005002620.1"/>
    <property type="gene ID" value="ENSSSUG00005001786.1"/>
</dbReference>
<dbReference type="GO" id="GO:0002376">
    <property type="term" value="P:immune system process"/>
    <property type="evidence" value="ECO:0007669"/>
    <property type="project" value="UniProtKB-KW"/>
</dbReference>
<reference evidence="5" key="3">
    <citation type="submission" date="2025-09" db="UniProtKB">
        <authorList>
            <consortium name="Ensembl"/>
        </authorList>
    </citation>
    <scope>IDENTIFICATION</scope>
</reference>
<accession>A0A673SZD2</accession>
<dbReference type="Pfam" id="PF07686">
    <property type="entry name" value="V-set"/>
    <property type="match status" value="1"/>
</dbReference>
<keyword evidence="6" id="KW-1185">Reference proteome</keyword>
<dbReference type="GO" id="GO:0005886">
    <property type="term" value="C:plasma membrane"/>
    <property type="evidence" value="ECO:0007669"/>
    <property type="project" value="TreeGrafter"/>
</dbReference>
<sequence length="155" mass="17023">MATRLLCCLSLCLLGGEPTEARVSQTPRHTVTMMGQTVTLRCEPISGHVALFWYKQTSVQGLKLLIHFNNQATVDDSGMPKGCFLAKMPDRSFSTLEIQRTEPGDSVVYLCASSVDTMLQSHPLPVQKPSGFPFSLQPQLSLTVFRGFSAISTRT</sequence>
<dbReference type="InterPro" id="IPR013783">
    <property type="entry name" value="Ig-like_fold"/>
</dbReference>
<evidence type="ECO:0000256" key="2">
    <source>
        <dbReference type="ARBA" id="ARBA00022859"/>
    </source>
</evidence>
<dbReference type="SUPFAM" id="SSF48726">
    <property type="entry name" value="Immunoglobulin"/>
    <property type="match status" value="1"/>
</dbReference>
<feature type="signal peptide" evidence="3">
    <location>
        <begin position="1"/>
        <end position="21"/>
    </location>
</feature>
<dbReference type="Proteomes" id="UP000472268">
    <property type="component" value="Chromosome 2"/>
</dbReference>
<reference evidence="5 6" key="1">
    <citation type="submission" date="2019-05" db="EMBL/GenBank/DDBJ databases">
        <title>A Chromosome-scale Meerkat (S. suricatta) Genome Assembly.</title>
        <authorList>
            <person name="Dudchenko O."/>
            <person name="Lieberman Aiden E."/>
            <person name="Tung J."/>
            <person name="Barreiro L.B."/>
            <person name="Clutton-Brock T.H."/>
        </authorList>
    </citation>
    <scope>NUCLEOTIDE SEQUENCE [LARGE SCALE GENOMIC DNA]</scope>
</reference>
<feature type="chain" id="PRO_5025553034" description="Ig-like domain-containing protein" evidence="3">
    <location>
        <begin position="22"/>
        <end position="155"/>
    </location>
</feature>
<evidence type="ECO:0000313" key="5">
    <source>
        <dbReference type="Ensembl" id="ENSSSUP00005002620.1"/>
    </source>
</evidence>
<feature type="domain" description="Ig-like" evidence="4">
    <location>
        <begin position="18"/>
        <end position="127"/>
    </location>
</feature>
<dbReference type="Gene3D" id="2.60.40.10">
    <property type="entry name" value="Immunoglobulins"/>
    <property type="match status" value="1"/>
</dbReference>
<proteinExistence type="predicted"/>
<evidence type="ECO:0000259" key="4">
    <source>
        <dbReference type="PROSITE" id="PS50835"/>
    </source>
</evidence>
<dbReference type="PANTHER" id="PTHR23268:SF14">
    <property type="entry name" value="T CELL RECEPTOR BETA VARIABLE 12-3-RELATED"/>
    <property type="match status" value="1"/>
</dbReference>
<evidence type="ECO:0000256" key="3">
    <source>
        <dbReference type="SAM" id="SignalP"/>
    </source>
</evidence>
<dbReference type="InterPro" id="IPR050413">
    <property type="entry name" value="TCR_beta_variable"/>
</dbReference>
<protein>
    <recommendedName>
        <fullName evidence="4">Ig-like domain-containing protein</fullName>
    </recommendedName>
</protein>
<dbReference type="SMART" id="SM00409">
    <property type="entry name" value="IG"/>
    <property type="match status" value="1"/>
</dbReference>
<dbReference type="GO" id="GO:0007166">
    <property type="term" value="P:cell surface receptor signaling pathway"/>
    <property type="evidence" value="ECO:0007669"/>
    <property type="project" value="TreeGrafter"/>
</dbReference>
<dbReference type="InterPro" id="IPR007110">
    <property type="entry name" value="Ig-like_dom"/>
</dbReference>
<keyword evidence="1 3" id="KW-0732">Signal</keyword>
<name>A0A673SZD2_SURSU</name>
<dbReference type="InterPro" id="IPR036179">
    <property type="entry name" value="Ig-like_dom_sf"/>
</dbReference>
<organism evidence="5 6">
    <name type="scientific">Suricata suricatta</name>
    <name type="common">Meerkat</name>
    <dbReference type="NCBI Taxonomy" id="37032"/>
    <lineage>
        <taxon>Eukaryota</taxon>
        <taxon>Metazoa</taxon>
        <taxon>Chordata</taxon>
        <taxon>Craniata</taxon>
        <taxon>Vertebrata</taxon>
        <taxon>Euteleostomi</taxon>
        <taxon>Mammalia</taxon>
        <taxon>Eutheria</taxon>
        <taxon>Laurasiatheria</taxon>
        <taxon>Carnivora</taxon>
        <taxon>Feliformia</taxon>
        <taxon>Herpestidae</taxon>
        <taxon>Suricata</taxon>
    </lineage>
</organism>
<dbReference type="PANTHER" id="PTHR23268">
    <property type="entry name" value="T-CELL RECEPTOR BETA CHAIN"/>
    <property type="match status" value="1"/>
</dbReference>
<dbReference type="OMA" id="DSAMYIC"/>
<evidence type="ECO:0000256" key="1">
    <source>
        <dbReference type="ARBA" id="ARBA00022729"/>
    </source>
</evidence>
<dbReference type="InterPro" id="IPR013106">
    <property type="entry name" value="Ig_V-set"/>
</dbReference>
<keyword evidence="2" id="KW-0391">Immunity</keyword>
<dbReference type="InterPro" id="IPR003599">
    <property type="entry name" value="Ig_sub"/>
</dbReference>
<evidence type="ECO:0000313" key="6">
    <source>
        <dbReference type="Proteomes" id="UP000472268"/>
    </source>
</evidence>